<proteinExistence type="predicted"/>
<evidence type="ECO:0000313" key="2">
    <source>
        <dbReference type="Proteomes" id="UP000767446"/>
    </source>
</evidence>
<keyword evidence="1" id="KW-0238">DNA-binding</keyword>
<gene>
    <name evidence="1" type="ORF">DSM107014_16585</name>
</gene>
<protein>
    <submittedName>
        <fullName evidence="1">DNA-binding protein</fullName>
    </submittedName>
</protein>
<accession>A0A941GU74</accession>
<dbReference type="AlphaFoldDB" id="A0A941GU74"/>
<dbReference type="Proteomes" id="UP000767446">
    <property type="component" value="Unassembled WGS sequence"/>
</dbReference>
<reference evidence="1" key="1">
    <citation type="submission" date="2021-02" db="EMBL/GenBank/DDBJ databases">
        <title>Metagenome analyses of Stigonema ocellatum DSM 106950, Chlorogloea purpurea SAG 13.99 and Gomphosphaeria aponina DSM 107014.</title>
        <authorList>
            <person name="Marter P."/>
            <person name="Huang S."/>
        </authorList>
    </citation>
    <scope>NUCLEOTIDE SEQUENCE</scope>
    <source>
        <strain evidence="1">JP213</strain>
    </source>
</reference>
<sequence length="176" mass="19638">MKEYDFTLTFRFNKSEVNPETYLDALYKAGCDDALLGIGKPGYLVLNFIRLDSSAMSAIQSAISDIKTVLTEREAKLIYVAPDLVGIRELADIFQCTGQNIQKFVNKSTFPSPIYQGSQTIWHLAPVLEWFVANNHAVNKELLEIAELANSINLQIETQTAKPQILNKALNLLNAS</sequence>
<dbReference type="GO" id="GO:0003677">
    <property type="term" value="F:DNA binding"/>
    <property type="evidence" value="ECO:0007669"/>
    <property type="project" value="UniProtKB-KW"/>
</dbReference>
<name>A0A941GU74_9CHRO</name>
<dbReference type="EMBL" id="JADQBC010000139">
    <property type="protein sequence ID" value="MBR8829486.1"/>
    <property type="molecule type" value="Genomic_DNA"/>
</dbReference>
<organism evidence="1 2">
    <name type="scientific">Gomphosphaeria aponina SAG 52.96 = DSM 107014</name>
    <dbReference type="NCBI Taxonomy" id="1521640"/>
    <lineage>
        <taxon>Bacteria</taxon>
        <taxon>Bacillati</taxon>
        <taxon>Cyanobacteriota</taxon>
        <taxon>Cyanophyceae</taxon>
        <taxon>Oscillatoriophycideae</taxon>
        <taxon>Chroococcales</taxon>
        <taxon>Gomphosphaeriaceae</taxon>
        <taxon>Gomphosphaeria</taxon>
    </lineage>
</organism>
<evidence type="ECO:0000313" key="1">
    <source>
        <dbReference type="EMBL" id="MBR8829486.1"/>
    </source>
</evidence>
<comment type="caution">
    <text evidence="1">The sequence shown here is derived from an EMBL/GenBank/DDBJ whole genome shotgun (WGS) entry which is preliminary data.</text>
</comment>